<keyword evidence="2" id="KW-0805">Transcription regulation</keyword>
<feature type="domain" description="HTH tetR-type" evidence="6">
    <location>
        <begin position="10"/>
        <end position="70"/>
    </location>
</feature>
<proteinExistence type="predicted"/>
<evidence type="ECO:0000256" key="5">
    <source>
        <dbReference type="PROSITE-ProRule" id="PRU00335"/>
    </source>
</evidence>
<dbReference type="RefSeq" id="WP_083726777.1">
    <property type="nucleotide sequence ID" value="NZ_FOUD01000006.1"/>
</dbReference>
<dbReference type="PANTHER" id="PTHR30055">
    <property type="entry name" value="HTH-TYPE TRANSCRIPTIONAL REGULATOR RUTR"/>
    <property type="match status" value="1"/>
</dbReference>
<organism evidence="7 8">
    <name type="scientific">Halopseudomonas pachastrellae</name>
    <dbReference type="NCBI Taxonomy" id="254161"/>
    <lineage>
        <taxon>Bacteria</taxon>
        <taxon>Pseudomonadati</taxon>
        <taxon>Pseudomonadota</taxon>
        <taxon>Gammaproteobacteria</taxon>
        <taxon>Pseudomonadales</taxon>
        <taxon>Pseudomonadaceae</taxon>
        <taxon>Halopseudomonas</taxon>
    </lineage>
</organism>
<dbReference type="PRINTS" id="PR00455">
    <property type="entry name" value="HTHTETR"/>
</dbReference>
<dbReference type="Pfam" id="PF00440">
    <property type="entry name" value="TetR_N"/>
    <property type="match status" value="1"/>
</dbReference>
<keyword evidence="3 5" id="KW-0238">DNA-binding</keyword>
<name>A0A1S8DH92_9GAMM</name>
<dbReference type="STRING" id="254161.SAMN05216256_106181"/>
<dbReference type="GO" id="GO:0000976">
    <property type="term" value="F:transcription cis-regulatory region binding"/>
    <property type="evidence" value="ECO:0007669"/>
    <property type="project" value="TreeGrafter"/>
</dbReference>
<dbReference type="InterPro" id="IPR050109">
    <property type="entry name" value="HTH-type_TetR-like_transc_reg"/>
</dbReference>
<evidence type="ECO:0000259" key="6">
    <source>
        <dbReference type="PROSITE" id="PS50977"/>
    </source>
</evidence>
<dbReference type="EMBL" id="MUBC01000016">
    <property type="protein sequence ID" value="ONM44166.1"/>
    <property type="molecule type" value="Genomic_DNA"/>
</dbReference>
<gene>
    <name evidence="7" type="ORF">BXT89_08770</name>
</gene>
<evidence type="ECO:0000256" key="4">
    <source>
        <dbReference type="ARBA" id="ARBA00023163"/>
    </source>
</evidence>
<keyword evidence="8" id="KW-1185">Reference proteome</keyword>
<keyword evidence="1" id="KW-0678">Repressor</keyword>
<dbReference type="PROSITE" id="PS50977">
    <property type="entry name" value="HTH_TETR_2"/>
    <property type="match status" value="1"/>
</dbReference>
<reference evidence="7 8" key="1">
    <citation type="submission" date="2017-01" db="EMBL/GenBank/DDBJ databases">
        <title>Draft genome sequence of Pseudomonas pachastrellae type strain CCUG 46540T from a deep sea.</title>
        <authorList>
            <person name="Gomila M."/>
            <person name="Mulet M."/>
            <person name="Lalucat J."/>
            <person name="Garcia-Valdes E."/>
        </authorList>
    </citation>
    <scope>NUCLEOTIDE SEQUENCE [LARGE SCALE GENOMIC DNA]</scope>
    <source>
        <strain evidence="7 8">CCUG 46540</strain>
    </source>
</reference>
<dbReference type="AlphaFoldDB" id="A0A1S8DH92"/>
<feature type="DNA-binding region" description="H-T-H motif" evidence="5">
    <location>
        <begin position="33"/>
        <end position="52"/>
    </location>
</feature>
<dbReference type="SUPFAM" id="SSF48498">
    <property type="entry name" value="Tetracyclin repressor-like, C-terminal domain"/>
    <property type="match status" value="1"/>
</dbReference>
<dbReference type="InterPro" id="IPR009057">
    <property type="entry name" value="Homeodomain-like_sf"/>
</dbReference>
<protein>
    <recommendedName>
        <fullName evidence="6">HTH tetR-type domain-containing protein</fullName>
    </recommendedName>
</protein>
<dbReference type="PANTHER" id="PTHR30055:SF240">
    <property type="entry name" value="HTH-TYPE TRANSCRIPTIONAL REGULATOR ACRR"/>
    <property type="match status" value="1"/>
</dbReference>
<evidence type="ECO:0000256" key="2">
    <source>
        <dbReference type="ARBA" id="ARBA00023015"/>
    </source>
</evidence>
<dbReference type="OrthoDB" id="5816932at2"/>
<evidence type="ECO:0000256" key="1">
    <source>
        <dbReference type="ARBA" id="ARBA00022491"/>
    </source>
</evidence>
<dbReference type="InterPro" id="IPR036271">
    <property type="entry name" value="Tet_transcr_reg_TetR-rel_C_sf"/>
</dbReference>
<accession>A0A1S8DH92</accession>
<dbReference type="SUPFAM" id="SSF46689">
    <property type="entry name" value="Homeodomain-like"/>
    <property type="match status" value="1"/>
</dbReference>
<evidence type="ECO:0000313" key="8">
    <source>
        <dbReference type="Proteomes" id="UP000242847"/>
    </source>
</evidence>
<keyword evidence="4" id="KW-0804">Transcription</keyword>
<dbReference type="InterPro" id="IPR023772">
    <property type="entry name" value="DNA-bd_HTH_TetR-type_CS"/>
</dbReference>
<dbReference type="InterPro" id="IPR013572">
    <property type="entry name" value="Tscrpt_reg_MAATS_C"/>
</dbReference>
<dbReference type="PROSITE" id="PS01081">
    <property type="entry name" value="HTH_TETR_1"/>
    <property type="match status" value="1"/>
</dbReference>
<dbReference type="Proteomes" id="UP000242847">
    <property type="component" value="Unassembled WGS sequence"/>
</dbReference>
<evidence type="ECO:0000256" key="3">
    <source>
        <dbReference type="ARBA" id="ARBA00023125"/>
    </source>
</evidence>
<sequence>MVRRTKEEAFETRESILDAAEQCFHAKGVSRTSLSDIAQAAGVTRGAIYWHFHDKADLLDALFQRIQMPLEELSQKSQDASASDPLERFSKLLITVLQRLEADPSARRINEILLLKCDYIEEPCGQQSHLQRMSQHHDDNLRNTLQLAIASGELPPDLDLELALFCAHGFIYGVLHQWLMHPARLSLVERAHEVAATLLDMLRNSPHLRKTQSDSQSAQ</sequence>
<dbReference type="InterPro" id="IPR001647">
    <property type="entry name" value="HTH_TetR"/>
</dbReference>
<dbReference type="GO" id="GO:0003700">
    <property type="term" value="F:DNA-binding transcription factor activity"/>
    <property type="evidence" value="ECO:0007669"/>
    <property type="project" value="TreeGrafter"/>
</dbReference>
<evidence type="ECO:0000313" key="7">
    <source>
        <dbReference type="EMBL" id="ONM44166.1"/>
    </source>
</evidence>
<dbReference type="Pfam" id="PF08361">
    <property type="entry name" value="TetR_C_2"/>
    <property type="match status" value="1"/>
</dbReference>
<comment type="caution">
    <text evidence="7">The sequence shown here is derived from an EMBL/GenBank/DDBJ whole genome shotgun (WGS) entry which is preliminary data.</text>
</comment>
<dbReference type="Gene3D" id="1.10.357.10">
    <property type="entry name" value="Tetracycline Repressor, domain 2"/>
    <property type="match status" value="1"/>
</dbReference>